<protein>
    <submittedName>
        <fullName evidence="1">Uncharacterized protein</fullName>
    </submittedName>
</protein>
<proteinExistence type="predicted"/>
<organism evidence="1 2">
    <name type="scientific">Melastoma candidum</name>
    <dbReference type="NCBI Taxonomy" id="119954"/>
    <lineage>
        <taxon>Eukaryota</taxon>
        <taxon>Viridiplantae</taxon>
        <taxon>Streptophyta</taxon>
        <taxon>Embryophyta</taxon>
        <taxon>Tracheophyta</taxon>
        <taxon>Spermatophyta</taxon>
        <taxon>Magnoliopsida</taxon>
        <taxon>eudicotyledons</taxon>
        <taxon>Gunneridae</taxon>
        <taxon>Pentapetalae</taxon>
        <taxon>rosids</taxon>
        <taxon>malvids</taxon>
        <taxon>Myrtales</taxon>
        <taxon>Melastomataceae</taxon>
        <taxon>Melastomatoideae</taxon>
        <taxon>Melastomateae</taxon>
        <taxon>Melastoma</taxon>
    </lineage>
</organism>
<comment type="caution">
    <text evidence="1">The sequence shown here is derived from an EMBL/GenBank/DDBJ whole genome shotgun (WGS) entry which is preliminary data.</text>
</comment>
<evidence type="ECO:0000313" key="1">
    <source>
        <dbReference type="EMBL" id="KAI4321198.1"/>
    </source>
</evidence>
<gene>
    <name evidence="1" type="ORF">MLD38_034610</name>
</gene>
<evidence type="ECO:0000313" key="2">
    <source>
        <dbReference type="Proteomes" id="UP001057402"/>
    </source>
</evidence>
<name>A0ACB9MB36_9MYRT</name>
<dbReference type="EMBL" id="CM042889">
    <property type="protein sequence ID" value="KAI4321198.1"/>
    <property type="molecule type" value="Genomic_DNA"/>
</dbReference>
<reference evidence="2" key="1">
    <citation type="journal article" date="2023" name="Front. Plant Sci.">
        <title>Chromosomal-level genome assembly of Melastoma candidum provides insights into trichome evolution.</title>
        <authorList>
            <person name="Zhong Y."/>
            <person name="Wu W."/>
            <person name="Sun C."/>
            <person name="Zou P."/>
            <person name="Liu Y."/>
            <person name="Dai S."/>
            <person name="Zhou R."/>
        </authorList>
    </citation>
    <scope>NUCLEOTIDE SEQUENCE [LARGE SCALE GENOMIC DNA]</scope>
</reference>
<keyword evidence="2" id="KW-1185">Reference proteome</keyword>
<accession>A0ACB9MB36</accession>
<sequence>MHLSHQHPKDVSSSCICLIKPILKTRIYSENHKRWTFAQPALVTLAIFAISIEAQLTTCNEPIRSLMLCIPAVRLPTPTPPAAECCEASSIAFAGIRTTN</sequence>
<dbReference type="Proteomes" id="UP001057402">
    <property type="component" value="Chromosome 10"/>
</dbReference>